<keyword evidence="9" id="KW-0443">Lipid metabolism</keyword>
<dbReference type="AlphaFoldDB" id="A0A645FIR9"/>
<keyword evidence="3" id="KW-0444">Lipid biosynthesis</keyword>
<evidence type="ECO:0000256" key="5">
    <source>
        <dbReference type="ARBA" id="ARBA00022640"/>
    </source>
</evidence>
<comment type="similarity">
    <text evidence="2">Belongs to the acyl-ACP thioesterase family.</text>
</comment>
<evidence type="ECO:0008006" key="14">
    <source>
        <dbReference type="Google" id="ProtNLM"/>
    </source>
</evidence>
<dbReference type="PANTHER" id="PTHR31727">
    <property type="entry name" value="OLEOYL-ACYL CARRIER PROTEIN THIOESTERASE 1, CHLOROPLASTIC"/>
    <property type="match status" value="1"/>
</dbReference>
<dbReference type="CDD" id="cd00586">
    <property type="entry name" value="4HBT"/>
    <property type="match status" value="1"/>
</dbReference>
<name>A0A645FIR9_9ZZZZ</name>
<evidence type="ECO:0000256" key="3">
    <source>
        <dbReference type="ARBA" id="ARBA00022516"/>
    </source>
</evidence>
<proteinExistence type="inferred from homology"/>
<reference evidence="13" key="1">
    <citation type="submission" date="2019-08" db="EMBL/GenBank/DDBJ databases">
        <authorList>
            <person name="Kucharzyk K."/>
            <person name="Murdoch R.W."/>
            <person name="Higgins S."/>
            <person name="Loffler F."/>
        </authorList>
    </citation>
    <scope>NUCLEOTIDE SEQUENCE</scope>
</reference>
<dbReference type="GO" id="GO:0009507">
    <property type="term" value="C:chloroplast"/>
    <property type="evidence" value="ECO:0007669"/>
    <property type="project" value="UniProtKB-SubCell"/>
</dbReference>
<evidence type="ECO:0000256" key="8">
    <source>
        <dbReference type="ARBA" id="ARBA00022946"/>
    </source>
</evidence>
<organism evidence="13">
    <name type="scientific">bioreactor metagenome</name>
    <dbReference type="NCBI Taxonomy" id="1076179"/>
    <lineage>
        <taxon>unclassified sequences</taxon>
        <taxon>metagenomes</taxon>
        <taxon>ecological metagenomes</taxon>
    </lineage>
</organism>
<keyword evidence="10" id="KW-0275">Fatty acid biosynthesis</keyword>
<dbReference type="InterPro" id="IPR002864">
    <property type="entry name" value="Acyl-ACP_thioesterase_NHD"/>
</dbReference>
<dbReference type="InterPro" id="IPR045023">
    <property type="entry name" value="FATA/B"/>
</dbReference>
<gene>
    <name evidence="13" type="ORF">SDC9_160743</name>
</gene>
<dbReference type="InterPro" id="IPR029069">
    <property type="entry name" value="HotDog_dom_sf"/>
</dbReference>
<accession>A0A645FIR9</accession>
<evidence type="ECO:0000256" key="6">
    <source>
        <dbReference type="ARBA" id="ARBA00022801"/>
    </source>
</evidence>
<feature type="domain" description="Acyl-ACP thioesterase-like C-terminal" evidence="12">
    <location>
        <begin position="149"/>
        <end position="244"/>
    </location>
</feature>
<evidence type="ECO:0000256" key="9">
    <source>
        <dbReference type="ARBA" id="ARBA00023098"/>
    </source>
</evidence>
<evidence type="ECO:0000256" key="2">
    <source>
        <dbReference type="ARBA" id="ARBA00006500"/>
    </source>
</evidence>
<keyword evidence="7" id="KW-0276">Fatty acid metabolism</keyword>
<evidence type="ECO:0000256" key="4">
    <source>
        <dbReference type="ARBA" id="ARBA00022528"/>
    </source>
</evidence>
<dbReference type="EMBL" id="VSSQ01059919">
    <property type="protein sequence ID" value="MPN13422.1"/>
    <property type="molecule type" value="Genomic_DNA"/>
</dbReference>
<dbReference type="Pfam" id="PF20791">
    <property type="entry name" value="Acyl-ACP_TE_C"/>
    <property type="match status" value="1"/>
</dbReference>
<dbReference type="Gene3D" id="3.10.129.10">
    <property type="entry name" value="Hotdog Thioesterase"/>
    <property type="match status" value="1"/>
</dbReference>
<dbReference type="SUPFAM" id="SSF54637">
    <property type="entry name" value="Thioesterase/thiol ester dehydrase-isomerase"/>
    <property type="match status" value="2"/>
</dbReference>
<comment type="subcellular location">
    <subcellularLocation>
        <location evidence="1">Plastid</location>
        <location evidence="1">Chloroplast</location>
    </subcellularLocation>
</comment>
<evidence type="ECO:0000259" key="11">
    <source>
        <dbReference type="Pfam" id="PF01643"/>
    </source>
</evidence>
<evidence type="ECO:0000256" key="10">
    <source>
        <dbReference type="ARBA" id="ARBA00023160"/>
    </source>
</evidence>
<comment type="caution">
    <text evidence="13">The sequence shown here is derived from an EMBL/GenBank/DDBJ whole genome shotgun (WGS) entry which is preliminary data.</text>
</comment>
<keyword evidence="6" id="KW-0378">Hydrolase</keyword>
<keyword evidence="5" id="KW-0934">Plastid</keyword>
<keyword evidence="4" id="KW-0150">Chloroplast</keyword>
<dbReference type="InterPro" id="IPR049427">
    <property type="entry name" value="Acyl-ACP_TE_C"/>
</dbReference>
<evidence type="ECO:0000256" key="1">
    <source>
        <dbReference type="ARBA" id="ARBA00004229"/>
    </source>
</evidence>
<sequence length="244" mass="28739">MTDIENQIPFSGIDPKGRLKFGVLLEMFQEMADIDASKFNLSVRQTLEHNVTWVLRKYRIDLQKYPVKEDEKIRIKTYAEPYRNLYSLRSYKLWNGAGDFLGSAYTWWVLLDLKRERPIRLDKSELMTGFMERVSETLPEDVKVQELTDPQIEETWKVRWQDLDVNDHTNHAVFFSWALDTVPDKVSEGLSPVLVDSEFLHAIPRTRVRCLTQELACSEGRHFLHSLRHMEDDTVYAKLSSLWK</sequence>
<evidence type="ECO:0000259" key="12">
    <source>
        <dbReference type="Pfam" id="PF20791"/>
    </source>
</evidence>
<dbReference type="GO" id="GO:0000036">
    <property type="term" value="F:acyl carrier activity"/>
    <property type="evidence" value="ECO:0007669"/>
    <property type="project" value="TreeGrafter"/>
</dbReference>
<protein>
    <recommendedName>
        <fullName evidence="14">Acyl-ACP thioesterase</fullName>
    </recommendedName>
</protein>
<dbReference type="GO" id="GO:0016297">
    <property type="term" value="F:fatty acyl-[ACP] hydrolase activity"/>
    <property type="evidence" value="ECO:0007669"/>
    <property type="project" value="InterPro"/>
</dbReference>
<evidence type="ECO:0000313" key="13">
    <source>
        <dbReference type="EMBL" id="MPN13422.1"/>
    </source>
</evidence>
<keyword evidence="8" id="KW-0809">Transit peptide</keyword>
<dbReference type="PANTHER" id="PTHR31727:SF6">
    <property type="entry name" value="OLEOYL-ACYL CARRIER PROTEIN THIOESTERASE 1, CHLOROPLASTIC"/>
    <property type="match status" value="1"/>
</dbReference>
<evidence type="ECO:0000256" key="7">
    <source>
        <dbReference type="ARBA" id="ARBA00022832"/>
    </source>
</evidence>
<feature type="domain" description="Acyl-ACP thioesterase N-terminal hotdog" evidence="11">
    <location>
        <begin position="6"/>
        <end position="122"/>
    </location>
</feature>
<dbReference type="Pfam" id="PF01643">
    <property type="entry name" value="Acyl-ACP_TE"/>
    <property type="match status" value="1"/>
</dbReference>